<name>A0A1M5M766_STRHI</name>
<reference evidence="2 3" key="1">
    <citation type="submission" date="2016-11" db="EMBL/GenBank/DDBJ databases">
        <authorList>
            <person name="Jaros S."/>
            <person name="Januszkiewicz K."/>
            <person name="Wedrychowicz H."/>
        </authorList>
    </citation>
    <scope>NUCLEOTIDE SEQUENCE [LARGE SCALE GENOMIC DNA]</scope>
    <source>
        <strain evidence="2 3">DSM 44523</strain>
    </source>
</reference>
<organism evidence="2 3">
    <name type="scientific">Streptoalloteichus hindustanus</name>
    <dbReference type="NCBI Taxonomy" id="2017"/>
    <lineage>
        <taxon>Bacteria</taxon>
        <taxon>Bacillati</taxon>
        <taxon>Actinomycetota</taxon>
        <taxon>Actinomycetes</taxon>
        <taxon>Pseudonocardiales</taxon>
        <taxon>Pseudonocardiaceae</taxon>
        <taxon>Streptoalloteichus</taxon>
    </lineage>
</organism>
<dbReference type="AlphaFoldDB" id="A0A1M5M766"/>
<evidence type="ECO:0000256" key="1">
    <source>
        <dbReference type="SAM" id="MobiDB-lite"/>
    </source>
</evidence>
<feature type="compositionally biased region" description="Polar residues" evidence="1">
    <location>
        <begin position="493"/>
        <end position="512"/>
    </location>
</feature>
<gene>
    <name evidence="2" type="ORF">SAMN05444320_11315</name>
</gene>
<dbReference type="STRING" id="2017.SAMN05444320_11315"/>
<dbReference type="Proteomes" id="UP000184501">
    <property type="component" value="Unassembled WGS sequence"/>
</dbReference>
<keyword evidence="3" id="KW-1185">Reference proteome</keyword>
<proteinExistence type="predicted"/>
<accession>A0A1M5M766</accession>
<protein>
    <submittedName>
        <fullName evidence="2">Uncharacterized protein</fullName>
    </submittedName>
</protein>
<dbReference type="EMBL" id="FQVN01000013">
    <property type="protein sequence ID" value="SHG73092.1"/>
    <property type="molecule type" value="Genomic_DNA"/>
</dbReference>
<feature type="region of interest" description="Disordered" evidence="1">
    <location>
        <begin position="492"/>
        <end position="530"/>
    </location>
</feature>
<evidence type="ECO:0000313" key="2">
    <source>
        <dbReference type="EMBL" id="SHG73092.1"/>
    </source>
</evidence>
<evidence type="ECO:0000313" key="3">
    <source>
        <dbReference type="Proteomes" id="UP000184501"/>
    </source>
</evidence>
<dbReference type="RefSeq" id="WP_073489038.1">
    <property type="nucleotide sequence ID" value="NZ_FQVN01000013.1"/>
</dbReference>
<sequence length="530" mass="55337">MLVSELRSRIEDAVSSGEPFTLSAQDLGLDYAAEFFDTYLSGDLVVREPLDHDLAGLRLSGAAQLGEVGDLPRVDVVFVENADRVTGLRLAAPLTEWEIDTSYLRLSLDVFRDGFGFDGAVLVLAADVGAEGGRSWAAGGLAFTVRSHRACLVVRPPDEPGGVYELSGEFGPELGLPDLAALVDLPGLDALTPEELALPEEVPTGGALAGVSLRCGIDGTNGFRWMWVGVELSNVDWVLVPDLLRVDRLAVRFGVGWDEPGLGLPPARSVSAELVAALRVGGDTVTAHISVPDLVLTACLDNPDATDELVEDHLAESGIDVGVRVSRLAVAARLADRSYTVSLGLDTSWRFFEDLSVEGVSLELSGIGGAPDLVTITAGLAVADAVVCLEARREAGTGWLLAADTTAALEFAGFSDWLRDTLGTPLPAPLAGLTLDEVALAFDPTAQVATVTCACSLPVGEVLAPLAVHAQVSRVGEPASVSGVSCPCRPEGTTASSGGWTCGSRSTPTRPGQRSPRPGTPTRVCPRARC</sequence>